<dbReference type="InterPro" id="IPR043772">
    <property type="entry name" value="MBG_3"/>
</dbReference>
<evidence type="ECO:0000259" key="6">
    <source>
        <dbReference type="Pfam" id="PF00413"/>
    </source>
</evidence>
<feature type="domain" description="Peptidase M10 metallopeptidase" evidence="6">
    <location>
        <begin position="289"/>
        <end position="378"/>
    </location>
</feature>
<dbReference type="InterPro" id="IPR038081">
    <property type="entry name" value="CalX-like_sf"/>
</dbReference>
<keyword evidence="1" id="KW-0645">Protease</keyword>
<feature type="compositionally biased region" description="Polar residues" evidence="5">
    <location>
        <begin position="50"/>
        <end position="59"/>
    </location>
</feature>
<dbReference type="SUPFAM" id="SSF141072">
    <property type="entry name" value="CalX-like"/>
    <property type="match status" value="1"/>
</dbReference>
<feature type="region of interest" description="Disordered" evidence="5">
    <location>
        <begin position="26"/>
        <end position="65"/>
    </location>
</feature>
<feature type="domain" description="MBG" evidence="7">
    <location>
        <begin position="961"/>
        <end position="1029"/>
    </location>
</feature>
<dbReference type="InterPro" id="IPR024079">
    <property type="entry name" value="MetalloPept_cat_dom_sf"/>
</dbReference>
<evidence type="ECO:0000259" key="7">
    <source>
        <dbReference type="Pfam" id="PF18887"/>
    </source>
</evidence>
<evidence type="ECO:0000313" key="8">
    <source>
        <dbReference type="EMBL" id="MCW1924901.1"/>
    </source>
</evidence>
<dbReference type="InterPro" id="IPR001818">
    <property type="entry name" value="Pept_M10_metallopeptidase"/>
</dbReference>
<dbReference type="Gene3D" id="2.60.120.260">
    <property type="entry name" value="Galactose-binding domain-like"/>
    <property type="match status" value="1"/>
</dbReference>
<keyword evidence="4" id="KW-0862">Zinc</keyword>
<evidence type="ECO:0000313" key="9">
    <source>
        <dbReference type="Proteomes" id="UP001320876"/>
    </source>
</evidence>
<reference evidence="8 9" key="1">
    <citation type="submission" date="2022-10" db="EMBL/GenBank/DDBJ databases">
        <title>Luteolibacter arcticus strain CCTCC AB 2014275, whole genome shotgun sequencing project.</title>
        <authorList>
            <person name="Zhao G."/>
            <person name="Shen L."/>
        </authorList>
    </citation>
    <scope>NUCLEOTIDE SEQUENCE [LARGE SCALE GENOMIC DNA]</scope>
    <source>
        <strain evidence="8 9">CCTCC AB 2014275</strain>
    </source>
</reference>
<name>A0ABT3GN04_9BACT</name>
<dbReference type="SUPFAM" id="SSF55486">
    <property type="entry name" value="Metalloproteases ('zincins'), catalytic domain"/>
    <property type="match status" value="1"/>
</dbReference>
<dbReference type="RefSeq" id="WP_264489010.1">
    <property type="nucleotide sequence ID" value="NZ_JAPDDT010000010.1"/>
</dbReference>
<dbReference type="EMBL" id="JAPDDT010000010">
    <property type="protein sequence ID" value="MCW1924901.1"/>
    <property type="molecule type" value="Genomic_DNA"/>
</dbReference>
<dbReference type="Proteomes" id="UP001320876">
    <property type="component" value="Unassembled WGS sequence"/>
</dbReference>
<dbReference type="Pfam" id="PF00413">
    <property type="entry name" value="Peptidase_M10"/>
    <property type="match status" value="1"/>
</dbReference>
<gene>
    <name evidence="8" type="ORF">OKA05_20225</name>
</gene>
<proteinExistence type="predicted"/>
<keyword evidence="2" id="KW-0479">Metal-binding</keyword>
<sequence length="1141" mass="118715">MPLALLLALLAGVFVAVVRQPGSRERVEMGATKSGIRAGASSGGIAPDSELTNEASSPTPGGLTPRPWQSLREALAAPQSALDLSPAELDARKQAALDEVLVAIDALPGLSRAEGDRLARYAGQLATSATPRVQCWSQDTPPEIVQAYLMAEQKIAAASSFGVQALQGTRRWSRTATDGTSQSAQGLPVTLTWSIVPDGTPITASDSGDTSDPSNLRARMAAIYGGSAAGDPATQPWFPVFQAVFDNLAAISGLRFIYEPNDDGVTIDGSSSSSDWGSAGIRGDIRISGHAIDGNSNTLAYAYYPDNGDVVIDTNDNYIATISNNSIRLRNIMEHEIGHSLGLAHVCPVNQTKLMEPFINLGFRGCQFDDIYSTQRRYGDPLEVHDGVRNNDTTANATPLALTGGTQASWQWLSIDDNGDTDFYSFPATDTQQVTVRIIPSDPILPADPVTDTYLDGAQNSDGTCTAGTAFDPTTQQDLILDLLAANGTTVLASAPVQGAGLTEQITNFRFATNGTHLIRVRGGSNDRAQLYRMEVLLEVAPPTPEMTVTSLRLDAESNSGANGVPDPGETLRLGITLTNGGDLAASALTATLSAPADSTVFDATASFGTLAPGESGEGLFTVALAGVAGQVINLQLTVNATGYSAVLPLSVTLGAGISGGALEEHFDASSSLPAGWTQSVSGAGSPWVVSSNRSNSAPNSMFSPSVTSNGEALLMAPSVTVGPGGGLLEFSHRYLLELSRDGGVVEASRNGGAFFDLLNSDATVQAGDYSGSIVSNSSSAIRGREAWTGSAASFITTRVKLPAAWAGESIVFRWRLVHNSSTIVTGWNVDDVKFWSLAVSDPFRPHLSLTASGESLSEASPSSTVMLVLSTPLPLVQDETVTLEVSGAASSGDVGGPISLTLPAGETSVTAEVGAVLDSLVEGPESLVLSLPPADLNFVAMEPSSVAIEIADAVVETAILQLSGLLAYYDGTAKSATVVIQPGGVEFSVTYNGSTTLPVNAGSYAVVVTVTRPGYIGSASGTLVIVSAYTAWIETFVDPQDPLAAASADLDGDGWDNAGEYTFGANPNDPTSLPLLQPVVTPGTMQLLIPPAPLGMSRFVETSTDLETWTQDGVTEIPGGYEVPRSEIPRFLRVVYEVVN</sequence>
<evidence type="ECO:0000256" key="1">
    <source>
        <dbReference type="ARBA" id="ARBA00022670"/>
    </source>
</evidence>
<evidence type="ECO:0000256" key="4">
    <source>
        <dbReference type="ARBA" id="ARBA00022833"/>
    </source>
</evidence>
<dbReference type="PANTHER" id="PTHR10201:SF331">
    <property type="entry name" value="MATRIX METALLOPROTEINASE-14-LIKE ISOFORM X1"/>
    <property type="match status" value="1"/>
</dbReference>
<keyword evidence="3" id="KW-0378">Hydrolase</keyword>
<evidence type="ECO:0000256" key="3">
    <source>
        <dbReference type="ARBA" id="ARBA00022801"/>
    </source>
</evidence>
<feature type="compositionally biased region" description="Low complexity" evidence="5">
    <location>
        <begin position="34"/>
        <end position="46"/>
    </location>
</feature>
<evidence type="ECO:0000256" key="2">
    <source>
        <dbReference type="ARBA" id="ARBA00022723"/>
    </source>
</evidence>
<comment type="caution">
    <text evidence="8">The sequence shown here is derived from an EMBL/GenBank/DDBJ whole genome shotgun (WGS) entry which is preliminary data.</text>
</comment>
<organism evidence="8 9">
    <name type="scientific">Luteolibacter arcticus</name>
    <dbReference type="NCBI Taxonomy" id="1581411"/>
    <lineage>
        <taxon>Bacteria</taxon>
        <taxon>Pseudomonadati</taxon>
        <taxon>Verrucomicrobiota</taxon>
        <taxon>Verrucomicrobiia</taxon>
        <taxon>Verrucomicrobiales</taxon>
        <taxon>Verrucomicrobiaceae</taxon>
        <taxon>Luteolibacter</taxon>
    </lineage>
</organism>
<dbReference type="Gene3D" id="2.60.120.380">
    <property type="match status" value="1"/>
</dbReference>
<dbReference type="Pfam" id="PF18887">
    <property type="entry name" value="MBG_3"/>
    <property type="match status" value="1"/>
</dbReference>
<keyword evidence="9" id="KW-1185">Reference proteome</keyword>
<evidence type="ECO:0000256" key="5">
    <source>
        <dbReference type="SAM" id="MobiDB-lite"/>
    </source>
</evidence>
<accession>A0ABT3GN04</accession>
<dbReference type="Gene3D" id="3.40.390.10">
    <property type="entry name" value="Collagenase (Catalytic Domain)"/>
    <property type="match status" value="1"/>
</dbReference>
<dbReference type="PANTHER" id="PTHR10201">
    <property type="entry name" value="MATRIX METALLOPROTEINASE"/>
    <property type="match status" value="1"/>
</dbReference>
<protein>
    <submittedName>
        <fullName evidence="8">MBG domain-containing protein</fullName>
    </submittedName>
</protein>